<feature type="region of interest" description="Disordered" evidence="1">
    <location>
        <begin position="21"/>
        <end position="40"/>
    </location>
</feature>
<reference evidence="2 3" key="1">
    <citation type="submission" date="2021-06" db="EMBL/GenBank/DDBJ databases">
        <authorList>
            <person name="Kallberg Y."/>
            <person name="Tangrot J."/>
            <person name="Rosling A."/>
        </authorList>
    </citation>
    <scope>NUCLEOTIDE SEQUENCE [LARGE SCALE GENOMIC DNA]</scope>
    <source>
        <strain evidence="2 3">120-4 pot B 10/14</strain>
    </source>
</reference>
<feature type="non-terminal residue" evidence="2">
    <location>
        <position position="40"/>
    </location>
</feature>
<keyword evidence="3" id="KW-1185">Reference proteome</keyword>
<dbReference type="EMBL" id="CAJVQB010094916">
    <property type="protein sequence ID" value="CAG8849127.1"/>
    <property type="molecule type" value="Genomic_DNA"/>
</dbReference>
<comment type="caution">
    <text evidence="2">The sequence shown here is derived from an EMBL/GenBank/DDBJ whole genome shotgun (WGS) entry which is preliminary data.</text>
</comment>
<evidence type="ECO:0000256" key="1">
    <source>
        <dbReference type="SAM" id="MobiDB-lite"/>
    </source>
</evidence>
<gene>
    <name evidence="2" type="ORF">GMARGA_LOCUS39538</name>
</gene>
<evidence type="ECO:0000313" key="2">
    <source>
        <dbReference type="EMBL" id="CAG8849127.1"/>
    </source>
</evidence>
<evidence type="ECO:0000313" key="3">
    <source>
        <dbReference type="Proteomes" id="UP000789901"/>
    </source>
</evidence>
<accession>A0ABN7X6K1</accession>
<feature type="non-terminal residue" evidence="2">
    <location>
        <position position="1"/>
    </location>
</feature>
<name>A0ABN7X6K1_GIGMA</name>
<sequence length="40" mass="4650">ECDMFDDNDNSEEFHRMLNDDNAYGSSNVINHGDHDFDVD</sequence>
<dbReference type="Proteomes" id="UP000789901">
    <property type="component" value="Unassembled WGS sequence"/>
</dbReference>
<organism evidence="2 3">
    <name type="scientific">Gigaspora margarita</name>
    <dbReference type="NCBI Taxonomy" id="4874"/>
    <lineage>
        <taxon>Eukaryota</taxon>
        <taxon>Fungi</taxon>
        <taxon>Fungi incertae sedis</taxon>
        <taxon>Mucoromycota</taxon>
        <taxon>Glomeromycotina</taxon>
        <taxon>Glomeromycetes</taxon>
        <taxon>Diversisporales</taxon>
        <taxon>Gigasporaceae</taxon>
        <taxon>Gigaspora</taxon>
    </lineage>
</organism>
<proteinExistence type="predicted"/>
<protein>
    <submittedName>
        <fullName evidence="2">12887_t:CDS:1</fullName>
    </submittedName>
</protein>